<protein>
    <recommendedName>
        <fullName evidence="6">nicotinamidase</fullName>
        <ecNumber evidence="6">3.5.1.19</ecNumber>
    </recommendedName>
    <alternativeName>
        <fullName evidence="7">Nicotinamide deamidase</fullName>
    </alternativeName>
</protein>
<dbReference type="RefSeq" id="WP_116707556.1">
    <property type="nucleotide sequence ID" value="NZ_QEKW01000003.1"/>
</dbReference>
<keyword evidence="4" id="KW-0378">Hydrolase</keyword>
<dbReference type="PANTHER" id="PTHR11080:SF2">
    <property type="entry name" value="LD05707P"/>
    <property type="match status" value="1"/>
</dbReference>
<gene>
    <name evidence="9" type="ORF">C8D89_103181</name>
</gene>
<dbReference type="AlphaFoldDB" id="A0A2U1FI69"/>
<comment type="pathway">
    <text evidence="5">Cofactor biosynthesis; nicotinate biosynthesis; nicotinate from nicotinamide: step 1/1.</text>
</comment>
<feature type="domain" description="Isochorismatase-like" evidence="8">
    <location>
        <begin position="9"/>
        <end position="194"/>
    </location>
</feature>
<evidence type="ECO:0000256" key="3">
    <source>
        <dbReference type="ARBA" id="ARBA00022723"/>
    </source>
</evidence>
<name>A0A2U1FI69_9PSEU</name>
<evidence type="ECO:0000313" key="9">
    <source>
        <dbReference type="EMBL" id="PVZ11851.1"/>
    </source>
</evidence>
<dbReference type="InterPro" id="IPR036380">
    <property type="entry name" value="Isochorismatase-like_sf"/>
</dbReference>
<sequence length="198" mass="21009">MTSLYDPTTALVVVDVQNDFADPRGGLYVAGGEEIVPLANEEIRAARRAGATVVYSQDWHPEHTPHFVTDGGTWPVHCVQGTWGAQLHPDLVVDGPVIRKGTGGEDGYSAFSARHPTSGEESATELDAVLREAGARSLVVVGLAGDVCVKETALDGRRHGYEVTLLADATRHVELEAGDADRALAEMADAGVTVHGWM</sequence>
<evidence type="ECO:0000313" key="10">
    <source>
        <dbReference type="Proteomes" id="UP000245639"/>
    </source>
</evidence>
<evidence type="ECO:0000256" key="7">
    <source>
        <dbReference type="ARBA" id="ARBA00043224"/>
    </source>
</evidence>
<evidence type="ECO:0000259" key="8">
    <source>
        <dbReference type="Pfam" id="PF00857"/>
    </source>
</evidence>
<dbReference type="GO" id="GO:0008936">
    <property type="term" value="F:nicotinamidase activity"/>
    <property type="evidence" value="ECO:0007669"/>
    <property type="project" value="UniProtKB-EC"/>
</dbReference>
<dbReference type="Proteomes" id="UP000245639">
    <property type="component" value="Unassembled WGS sequence"/>
</dbReference>
<dbReference type="InterPro" id="IPR052347">
    <property type="entry name" value="Isochorismatase_Nicotinamidase"/>
</dbReference>
<comment type="similarity">
    <text evidence="1">Belongs to the isochorismatase family.</text>
</comment>
<keyword evidence="10" id="KW-1185">Reference proteome</keyword>
<comment type="caution">
    <text evidence="9">The sequence shown here is derived from an EMBL/GenBank/DDBJ whole genome shotgun (WGS) entry which is preliminary data.</text>
</comment>
<dbReference type="OrthoDB" id="9791276at2"/>
<evidence type="ECO:0000256" key="5">
    <source>
        <dbReference type="ARBA" id="ARBA00037900"/>
    </source>
</evidence>
<keyword evidence="2" id="KW-0662">Pyridine nucleotide biosynthesis</keyword>
<dbReference type="Gene3D" id="3.40.50.850">
    <property type="entry name" value="Isochorismatase-like"/>
    <property type="match status" value="1"/>
</dbReference>
<proteinExistence type="inferred from homology"/>
<dbReference type="Pfam" id="PF00857">
    <property type="entry name" value="Isochorismatase"/>
    <property type="match status" value="1"/>
</dbReference>
<dbReference type="EC" id="3.5.1.19" evidence="6"/>
<dbReference type="PANTHER" id="PTHR11080">
    <property type="entry name" value="PYRAZINAMIDASE/NICOTINAMIDASE"/>
    <property type="match status" value="1"/>
</dbReference>
<reference evidence="9 10" key="1">
    <citation type="submission" date="2018-04" db="EMBL/GenBank/DDBJ databases">
        <title>Genomic Encyclopedia of Type Strains, Phase IV (KMG-IV): sequencing the most valuable type-strain genomes for metagenomic binning, comparative biology and taxonomic classification.</title>
        <authorList>
            <person name="Goeker M."/>
        </authorList>
    </citation>
    <scope>NUCLEOTIDE SEQUENCE [LARGE SCALE GENOMIC DNA]</scope>
    <source>
        <strain evidence="9 10">DSM 45771</strain>
    </source>
</reference>
<accession>A0A2U1FI69</accession>
<organism evidence="9 10">
    <name type="scientific">Actinomycetospora cinnamomea</name>
    <dbReference type="NCBI Taxonomy" id="663609"/>
    <lineage>
        <taxon>Bacteria</taxon>
        <taxon>Bacillati</taxon>
        <taxon>Actinomycetota</taxon>
        <taxon>Actinomycetes</taxon>
        <taxon>Pseudonocardiales</taxon>
        <taxon>Pseudonocardiaceae</taxon>
        <taxon>Actinomycetospora</taxon>
    </lineage>
</organism>
<dbReference type="GO" id="GO:0046872">
    <property type="term" value="F:metal ion binding"/>
    <property type="evidence" value="ECO:0007669"/>
    <property type="project" value="UniProtKB-KW"/>
</dbReference>
<dbReference type="GO" id="GO:0019363">
    <property type="term" value="P:pyridine nucleotide biosynthetic process"/>
    <property type="evidence" value="ECO:0007669"/>
    <property type="project" value="UniProtKB-KW"/>
</dbReference>
<evidence type="ECO:0000256" key="6">
    <source>
        <dbReference type="ARBA" id="ARBA00039017"/>
    </source>
</evidence>
<dbReference type="SUPFAM" id="SSF52499">
    <property type="entry name" value="Isochorismatase-like hydrolases"/>
    <property type="match status" value="1"/>
</dbReference>
<evidence type="ECO:0000256" key="1">
    <source>
        <dbReference type="ARBA" id="ARBA00006336"/>
    </source>
</evidence>
<evidence type="ECO:0000256" key="2">
    <source>
        <dbReference type="ARBA" id="ARBA00022642"/>
    </source>
</evidence>
<dbReference type="EMBL" id="QEKW01000003">
    <property type="protein sequence ID" value="PVZ11851.1"/>
    <property type="molecule type" value="Genomic_DNA"/>
</dbReference>
<dbReference type="InterPro" id="IPR000868">
    <property type="entry name" value="Isochorismatase-like_dom"/>
</dbReference>
<keyword evidence="3" id="KW-0479">Metal-binding</keyword>
<evidence type="ECO:0000256" key="4">
    <source>
        <dbReference type="ARBA" id="ARBA00022801"/>
    </source>
</evidence>